<organism evidence="3 4">
    <name type="scientific">Panagrolaimus superbus</name>
    <dbReference type="NCBI Taxonomy" id="310955"/>
    <lineage>
        <taxon>Eukaryota</taxon>
        <taxon>Metazoa</taxon>
        <taxon>Ecdysozoa</taxon>
        <taxon>Nematoda</taxon>
        <taxon>Chromadorea</taxon>
        <taxon>Rhabditida</taxon>
        <taxon>Tylenchina</taxon>
        <taxon>Panagrolaimomorpha</taxon>
        <taxon>Panagrolaimoidea</taxon>
        <taxon>Panagrolaimidae</taxon>
        <taxon>Panagrolaimus</taxon>
    </lineage>
</organism>
<dbReference type="WBParaSite" id="PSU_v2.g20164.t1">
    <property type="protein sequence ID" value="PSU_v2.g20164.t1"/>
    <property type="gene ID" value="PSU_v2.g20164"/>
</dbReference>
<evidence type="ECO:0000313" key="4">
    <source>
        <dbReference type="WBParaSite" id="PSU_v2.g20164.t1"/>
    </source>
</evidence>
<keyword evidence="3" id="KW-1185">Reference proteome</keyword>
<accession>A0A914YRZ6</accession>
<protein>
    <submittedName>
        <fullName evidence="4">Uncharacterized protein</fullName>
    </submittedName>
</protein>
<evidence type="ECO:0000256" key="2">
    <source>
        <dbReference type="SAM" id="Phobius"/>
    </source>
</evidence>
<proteinExistence type="predicted"/>
<keyword evidence="2" id="KW-0472">Membrane</keyword>
<sequence>MGVQIKIFIHGCILLGLFNFVIGMSSKDRLVATACERNPMLAFCGQNREKTVQRAIPQTSSEDVPFPEEPNRNGRLSSLREPLPPPRGRQSRFRDDSSDSPVCILLF</sequence>
<evidence type="ECO:0000256" key="1">
    <source>
        <dbReference type="SAM" id="MobiDB-lite"/>
    </source>
</evidence>
<dbReference type="AlphaFoldDB" id="A0A914YRZ6"/>
<dbReference type="Proteomes" id="UP000887577">
    <property type="component" value="Unplaced"/>
</dbReference>
<reference evidence="4" key="1">
    <citation type="submission" date="2022-11" db="UniProtKB">
        <authorList>
            <consortium name="WormBaseParasite"/>
        </authorList>
    </citation>
    <scope>IDENTIFICATION</scope>
</reference>
<feature type="transmembrane region" description="Helical" evidence="2">
    <location>
        <begin position="7"/>
        <end position="25"/>
    </location>
</feature>
<feature type="region of interest" description="Disordered" evidence="1">
    <location>
        <begin position="52"/>
        <end position="101"/>
    </location>
</feature>
<keyword evidence="2" id="KW-1133">Transmembrane helix</keyword>
<evidence type="ECO:0000313" key="3">
    <source>
        <dbReference type="Proteomes" id="UP000887577"/>
    </source>
</evidence>
<name>A0A914YRZ6_9BILA</name>
<keyword evidence="2" id="KW-0812">Transmembrane</keyword>